<keyword evidence="2" id="KW-1185">Reference proteome</keyword>
<dbReference type="KEGG" id="vg:20490215"/>
<organism evidence="1 2">
    <name type="scientific">Ralstonia phage RSY1</name>
    <dbReference type="NCBI Taxonomy" id="1530085"/>
    <lineage>
        <taxon>Viruses</taxon>
        <taxon>Duplodnaviria</taxon>
        <taxon>Heunggongvirae</taxon>
        <taxon>Uroviricota</taxon>
        <taxon>Caudoviricetes</taxon>
        <taxon>Peduoviridae</taxon>
        <taxon>Arsyunavirus</taxon>
        <taxon>Arsyunavirus RSY1</taxon>
    </lineage>
</organism>
<reference evidence="1 2" key="1">
    <citation type="submission" date="2014-08" db="EMBL/GenBank/DDBJ databases">
        <title>Characterization of a P2 like phage, RSY1, as a lysogenic conversion factor in Ralstonia solanacearum.</title>
        <authorList>
            <person name="Askora A."/>
            <person name="Kawasaki T."/>
            <person name="Fujie M."/>
            <person name="Yamada T."/>
        </authorList>
    </citation>
    <scope>NUCLEOTIDE SEQUENCE [LARGE SCALE GENOMIC DNA]</scope>
</reference>
<evidence type="ECO:0000313" key="1">
    <source>
        <dbReference type="EMBL" id="BAP28137.1"/>
    </source>
</evidence>
<accession>A0A077K9T2</accession>
<proteinExistence type="predicted"/>
<sequence>MNTVFYRLIIHAGQLKSVNITNCEVYEMKAAFPKAIASIVAAALVGISNPVLAEASKKEQPSEKQADYGLVFFNSTASDITLTVTASQCMYDTGPSSFVVKAYKTWDVKLSDKNSGLSCWNGWKNVMWSLSTGGTLEWRHEIQASSWSTQIKGDAKSATCDNVDCLYPNSVGNDNTTPINIVL</sequence>
<dbReference type="GeneID" id="20490215"/>
<dbReference type="RefSeq" id="YP_009067113.1">
    <property type="nucleotide sequence ID" value="NC_025115.1"/>
</dbReference>
<dbReference type="Proteomes" id="UP000028670">
    <property type="component" value="Segment"/>
</dbReference>
<dbReference type="EMBL" id="AB981169">
    <property type="protein sequence ID" value="BAP28137.1"/>
    <property type="molecule type" value="Genomic_DNA"/>
</dbReference>
<evidence type="ECO:0000313" key="2">
    <source>
        <dbReference type="Proteomes" id="UP000028670"/>
    </source>
</evidence>
<name>A0A077K9T2_9CAUD</name>
<protein>
    <submittedName>
        <fullName evidence="1">Uncharacterized protein</fullName>
    </submittedName>
</protein>